<dbReference type="RefSeq" id="XP_016471492.1">
    <property type="nucleotide sequence ID" value="XM_016616006.1"/>
</dbReference>
<dbReference type="KEGG" id="nta:107793615"/>
<dbReference type="OrthoDB" id="1434891at2759"/>
<evidence type="ECO:0000259" key="2">
    <source>
        <dbReference type="Pfam" id="PF14244"/>
    </source>
</evidence>
<dbReference type="PANTHER" id="PTHR37610:SF6">
    <property type="entry name" value="GAG-POLYPEPTIDE OF LTR COPIA-TYPE-RELATED"/>
    <property type="match status" value="1"/>
</dbReference>
<dbReference type="Pfam" id="PF14244">
    <property type="entry name" value="Retrotran_gag_3"/>
    <property type="match status" value="1"/>
</dbReference>
<accession>A0A1S4A495</accession>
<feature type="compositionally biased region" description="Pro residues" evidence="1">
    <location>
        <begin position="412"/>
        <end position="421"/>
    </location>
</feature>
<proteinExistence type="predicted"/>
<protein>
    <recommendedName>
        <fullName evidence="2">Retrotransposon Copia-like N-terminal domain-containing protein</fullName>
    </recommendedName>
</protein>
<organism evidence="3">
    <name type="scientific">Nicotiana tabacum</name>
    <name type="common">Common tobacco</name>
    <dbReference type="NCBI Taxonomy" id="4097"/>
    <lineage>
        <taxon>Eukaryota</taxon>
        <taxon>Viridiplantae</taxon>
        <taxon>Streptophyta</taxon>
        <taxon>Embryophyta</taxon>
        <taxon>Tracheophyta</taxon>
        <taxon>Spermatophyta</taxon>
        <taxon>Magnoliopsida</taxon>
        <taxon>eudicotyledons</taxon>
        <taxon>Gunneridae</taxon>
        <taxon>Pentapetalae</taxon>
        <taxon>asterids</taxon>
        <taxon>lamiids</taxon>
        <taxon>Solanales</taxon>
        <taxon>Solanaceae</taxon>
        <taxon>Nicotianoideae</taxon>
        <taxon>Nicotianeae</taxon>
        <taxon>Nicotiana</taxon>
    </lineage>
</organism>
<feature type="compositionally biased region" description="Low complexity" evidence="1">
    <location>
        <begin position="401"/>
        <end position="411"/>
    </location>
</feature>
<dbReference type="PaxDb" id="4097-A0A1S4A495"/>
<evidence type="ECO:0000256" key="1">
    <source>
        <dbReference type="SAM" id="MobiDB-lite"/>
    </source>
</evidence>
<sequence>MEKGYAGWSRAIVIALSAKNKVVFIDGTSSEPDSNSPQYKAWSRCNDMCNGAQLYQLQKELSDATQGASDIAGCFTKIKKISDELDALNTADHCTCKSSCGGKAKTIKSLQDGRLIQFLMGLNEAYLGVKSNILMMGPLPTVSHDYSLLMQDEKQRHVHVASHLSDAAFMVSNQKFNTAQRLIGFTSDFKFTKSKRMQADAQSNVFTVGSDANNMQPIQDQGSLSNGNVITQEEFTQLFQLLQEVKVGQQSEQTSYDNVSSNCAGIITPFLNPNSFSLFSHTTSNFWILDSGASEHMTYDKSLLFDIKPLRRAAPSMKRVVVLGEVQHGLYLLKSAPVKSSSVSVIPSLISTKNLVSSSVCNSTTSPVVSLSQPSVSKLSSDVSLWHQRLGHLPFTDSPILSTSSSSHPQSSPSPSPISSPLTPVPFPVSTPVSSPSISPSITPAPILRHFTRVSNPPSYLADYICNSIYLTNLIASCFAASPCTTVLPFSALTKSNQILLKSISHIPKPVTILASLHPCSREAMAKASEALEANQTWDVVELPRDKKGSTI</sequence>
<gene>
    <name evidence="3" type="primary">LOC107793615</name>
</gene>
<feature type="region of interest" description="Disordered" evidence="1">
    <location>
        <begin position="401"/>
        <end position="421"/>
    </location>
</feature>
<feature type="domain" description="Retrotransposon Copia-like N-terminal" evidence="2">
    <location>
        <begin position="2"/>
        <end position="33"/>
    </location>
</feature>
<dbReference type="AlphaFoldDB" id="A0A1S4A495"/>
<dbReference type="InterPro" id="IPR029472">
    <property type="entry name" value="Copia-like_N"/>
</dbReference>
<dbReference type="PANTHER" id="PTHR37610">
    <property type="entry name" value="CCHC-TYPE DOMAIN-CONTAINING PROTEIN"/>
    <property type="match status" value="1"/>
</dbReference>
<reference evidence="3" key="1">
    <citation type="submission" date="2025-08" db="UniProtKB">
        <authorList>
            <consortium name="RefSeq"/>
        </authorList>
    </citation>
    <scope>IDENTIFICATION</scope>
</reference>
<name>A0A1S4A495_TOBAC</name>
<evidence type="ECO:0000313" key="3">
    <source>
        <dbReference type="RefSeq" id="XP_016471492.1"/>
    </source>
</evidence>